<evidence type="ECO:0000313" key="15">
    <source>
        <dbReference type="Proteomes" id="UP000017836"/>
    </source>
</evidence>
<feature type="coiled-coil region" evidence="12">
    <location>
        <begin position="705"/>
        <end position="824"/>
    </location>
</feature>
<dbReference type="GO" id="GO:0000724">
    <property type="term" value="P:double-strand break repair via homologous recombination"/>
    <property type="evidence" value="ECO:0000318"/>
    <property type="project" value="GO_Central"/>
</dbReference>
<dbReference type="Gene3D" id="3.40.50.300">
    <property type="entry name" value="P-loop containing nucleotide triphosphate hydrolases"/>
    <property type="match status" value="2"/>
</dbReference>
<dbReference type="PANTHER" id="PTHR19306:SF6">
    <property type="entry name" value="STRUCTURAL MAINTENANCE OF CHROMOSOMES PROTEIN 6"/>
    <property type="match status" value="1"/>
</dbReference>
<dbReference type="InterPro" id="IPR036277">
    <property type="entry name" value="SMC_hinge_sf"/>
</dbReference>
<keyword evidence="10" id="KW-0234">DNA repair</keyword>
<feature type="coiled-coil region" evidence="12">
    <location>
        <begin position="184"/>
        <end position="225"/>
    </location>
</feature>
<comment type="subcellular location">
    <subcellularLocation>
        <location evidence="2">Chromosome</location>
    </subcellularLocation>
    <subcellularLocation>
        <location evidence="1">Nucleus</location>
    </subcellularLocation>
</comment>
<dbReference type="GO" id="GO:0005634">
    <property type="term" value="C:nucleus"/>
    <property type="evidence" value="ECO:0000318"/>
    <property type="project" value="GO_Central"/>
</dbReference>
<keyword evidence="5" id="KW-0547">Nucleotide-binding</keyword>
<evidence type="ECO:0000256" key="3">
    <source>
        <dbReference type="ARBA" id="ARBA00006793"/>
    </source>
</evidence>
<evidence type="ECO:0000256" key="2">
    <source>
        <dbReference type="ARBA" id="ARBA00004286"/>
    </source>
</evidence>
<dbReference type="SUPFAM" id="SSF52540">
    <property type="entry name" value="P-loop containing nucleoside triphosphate hydrolases"/>
    <property type="match status" value="1"/>
</dbReference>
<dbReference type="STRING" id="13333.W1NYM1"/>
<keyword evidence="4" id="KW-0158">Chromosome</keyword>
<evidence type="ECO:0000313" key="14">
    <source>
        <dbReference type="EMBL" id="ERN00738.1"/>
    </source>
</evidence>
<dbReference type="Proteomes" id="UP000017836">
    <property type="component" value="Unassembled WGS sequence"/>
</dbReference>
<keyword evidence="7" id="KW-0067">ATP-binding</keyword>
<dbReference type="GO" id="GO:0035861">
    <property type="term" value="C:site of double-strand break"/>
    <property type="evidence" value="ECO:0000318"/>
    <property type="project" value="GO_Central"/>
</dbReference>
<keyword evidence="8 12" id="KW-0175">Coiled coil</keyword>
<evidence type="ECO:0000256" key="10">
    <source>
        <dbReference type="ARBA" id="ARBA00023204"/>
    </source>
</evidence>
<dbReference type="InterPro" id="IPR003395">
    <property type="entry name" value="RecF/RecN/SMC_N"/>
</dbReference>
<dbReference type="GO" id="GO:0051276">
    <property type="term" value="P:chromosome organization"/>
    <property type="evidence" value="ECO:0007669"/>
    <property type="project" value="InterPro"/>
</dbReference>
<evidence type="ECO:0000259" key="13">
    <source>
        <dbReference type="Pfam" id="PF02463"/>
    </source>
</evidence>
<dbReference type="GO" id="GO:0003697">
    <property type="term" value="F:single-stranded DNA binding"/>
    <property type="evidence" value="ECO:0000318"/>
    <property type="project" value="GO_Central"/>
</dbReference>
<feature type="coiled-coil region" evidence="12">
    <location>
        <begin position="342"/>
        <end position="440"/>
    </location>
</feature>
<feature type="coiled-coil region" evidence="12">
    <location>
        <begin position="856"/>
        <end position="890"/>
    </location>
</feature>
<evidence type="ECO:0000256" key="12">
    <source>
        <dbReference type="SAM" id="Coils"/>
    </source>
</evidence>
<feature type="domain" description="RecF/RecN/SMC N-terminal" evidence="13">
    <location>
        <begin position="18"/>
        <end position="1031"/>
    </location>
</feature>
<sequence>MDTPRAFVNPHRYGAGIISKISLENFMCHSSLQIDLGEHVNFITGQNGSGKSAILTALCVAFGIRAKNTQRASSVKEFIKTGCNYALVVVEMKNQGEDAFKHDTYGNVISIERRITVSSSTTVLKDCRGKKVAHKKGELHELVEHFNIDVENPCVIMSQDKSREFLHSGNDKDKFKFFFRATLLQQVNELLQNIKGQLDAANAMIDELESSIRPILKEIDELKEKIKSMEHVEEISQQVNILKKQLAWCWVYDVDHQIQEEGVRLEKLKDRIPTCQARIDRQKEKIDELKGLFLERKGDISNMMEKTSEVRRLQGERQQNLSKATKEKFELEEEMARRTNMIRKLLDSVKRIEQQILDVRDKHVRDTQAEKSEMQEQLAKLHEEFDIATSRLQGFKEEEDMLDEKLRDATSAVEEISAEIQEYQTKYREINAHIRDLQRQKTNKVTAFGGERVLHLLRVIEMHYRKFKKPPIGPIGAHVSLKKDDSWALAIEHAIGKLLNSFVVTDHKDSLLLRECAREANYPNLHIFIYDFDRPLLNIPSHMLPNTKHPTTISAIHTDIATIFNVLIDQGSAERQVLVRDYETGKSVAFDQRVANIKEVLTSEGHRMFYRGSVQTTLPPNKRLRSGRLCSSVDHQIKWFENEASKMRDFIQRDEGQKRGAEKMSQDVQHDLHSIKKRRLNTERNLVSIQHTMRDLKDSYNVDAAADLEPNVDELQQEILRVRDEVQQKEMSLEELRIRVNEAERKANDCKLSFDNICESAKVEMEAVAEAEHTLVSIEDALHSAEKEKAHYEDVMQRKVIYDIKEQEELCKDLQRQHEESCKKASIICLESEVEALGGCAGNTPEQLSAQINRLNKRLQHESQRHHESIDDLRKMLQKKEMKILKKQQTYATFHEKLDACQKALELRWKKFQRNATLLKRQLTWQFNGHLRRKGISGQIKVDYEMKTLSVEVKMPQDASSITVRDTRGLSGGERSFSTLCFALALHEMTEAPFRAMDEFDVFMDAISRKISLDTLVEFAVTQGSQWIFITPHDIRTLGLG</sequence>
<dbReference type="InterPro" id="IPR027417">
    <property type="entry name" value="P-loop_NTPase"/>
</dbReference>
<dbReference type="EMBL" id="KI394815">
    <property type="protein sequence ID" value="ERN00738.1"/>
    <property type="molecule type" value="Genomic_DNA"/>
</dbReference>
<evidence type="ECO:0000256" key="7">
    <source>
        <dbReference type="ARBA" id="ARBA00022840"/>
    </source>
</evidence>
<comment type="similarity">
    <text evidence="3">Belongs to the SMC family. SMC6 subfamily.</text>
</comment>
<keyword evidence="11" id="KW-0539">Nucleus</keyword>
<protein>
    <recommendedName>
        <fullName evidence="13">RecF/RecN/SMC N-terminal domain-containing protein</fullName>
    </recommendedName>
</protein>
<dbReference type="SUPFAM" id="SSF75553">
    <property type="entry name" value="Smc hinge domain"/>
    <property type="match status" value="1"/>
</dbReference>
<evidence type="ECO:0000256" key="11">
    <source>
        <dbReference type="ARBA" id="ARBA00023242"/>
    </source>
</evidence>
<dbReference type="PANTHER" id="PTHR19306">
    <property type="entry name" value="STRUCTURAL MAINTENANCE OF CHROMOSOMES 5,6 SMC5, SMC6"/>
    <property type="match status" value="1"/>
</dbReference>
<proteinExistence type="inferred from homology"/>
<accession>W1NYM1</accession>
<dbReference type="Gramene" id="ERN00738">
    <property type="protein sequence ID" value="ERN00738"/>
    <property type="gene ID" value="AMTR_s00106p00113730"/>
</dbReference>
<keyword evidence="9" id="KW-0233">DNA recombination</keyword>
<reference evidence="15" key="1">
    <citation type="journal article" date="2013" name="Science">
        <title>The Amborella genome and the evolution of flowering plants.</title>
        <authorList>
            <consortium name="Amborella Genome Project"/>
        </authorList>
    </citation>
    <scope>NUCLEOTIDE SEQUENCE [LARGE SCALE GENOMIC DNA]</scope>
</reference>
<evidence type="ECO:0000256" key="9">
    <source>
        <dbReference type="ARBA" id="ARBA00023172"/>
    </source>
</evidence>
<evidence type="ECO:0000256" key="8">
    <source>
        <dbReference type="ARBA" id="ARBA00023054"/>
    </source>
</evidence>
<dbReference type="OMA" id="MCHDHFY"/>
<evidence type="ECO:0000256" key="1">
    <source>
        <dbReference type="ARBA" id="ARBA00004123"/>
    </source>
</evidence>
<keyword evidence="15" id="KW-1185">Reference proteome</keyword>
<organism evidence="14 15">
    <name type="scientific">Amborella trichopoda</name>
    <dbReference type="NCBI Taxonomy" id="13333"/>
    <lineage>
        <taxon>Eukaryota</taxon>
        <taxon>Viridiplantae</taxon>
        <taxon>Streptophyta</taxon>
        <taxon>Embryophyta</taxon>
        <taxon>Tracheophyta</taxon>
        <taxon>Spermatophyta</taxon>
        <taxon>Magnoliopsida</taxon>
        <taxon>Amborellales</taxon>
        <taxon>Amborellaceae</taxon>
        <taxon>Amborella</taxon>
    </lineage>
</organism>
<dbReference type="GO" id="GO:0005524">
    <property type="term" value="F:ATP binding"/>
    <property type="evidence" value="ECO:0007669"/>
    <property type="project" value="UniProtKB-KW"/>
</dbReference>
<evidence type="ECO:0000256" key="6">
    <source>
        <dbReference type="ARBA" id="ARBA00022763"/>
    </source>
</evidence>
<dbReference type="GO" id="GO:0030915">
    <property type="term" value="C:Smc5-Smc6 complex"/>
    <property type="evidence" value="ECO:0000318"/>
    <property type="project" value="GO_Central"/>
</dbReference>
<dbReference type="Gene3D" id="1.10.287.1490">
    <property type="match status" value="1"/>
</dbReference>
<dbReference type="Pfam" id="PF02463">
    <property type="entry name" value="SMC_N"/>
    <property type="match status" value="1"/>
</dbReference>
<gene>
    <name evidence="14" type="ORF">AMTR_s00106p00113730</name>
</gene>
<dbReference type="AlphaFoldDB" id="W1NYM1"/>
<dbReference type="GO" id="GO:0003684">
    <property type="term" value="F:damaged DNA binding"/>
    <property type="evidence" value="ECO:0000318"/>
    <property type="project" value="GO_Central"/>
</dbReference>
<evidence type="ECO:0000256" key="5">
    <source>
        <dbReference type="ARBA" id="ARBA00022741"/>
    </source>
</evidence>
<dbReference type="HOGENOM" id="CLU_009063_1_0_1"/>
<keyword evidence="6" id="KW-0227">DNA damage</keyword>
<evidence type="ECO:0000256" key="4">
    <source>
        <dbReference type="ARBA" id="ARBA00022454"/>
    </source>
</evidence>
<name>W1NYM1_AMBTC</name>
<dbReference type="eggNOG" id="KOG0250">
    <property type="taxonomic scope" value="Eukaryota"/>
</dbReference>